<evidence type="ECO:0000313" key="14">
    <source>
        <dbReference type="EMBL" id="QDU72574.1"/>
    </source>
</evidence>
<keyword evidence="10 12" id="KW-0472">Membrane</keyword>
<evidence type="ECO:0000256" key="12">
    <source>
        <dbReference type="SAM" id="Phobius"/>
    </source>
</evidence>
<dbReference type="Proteomes" id="UP000320386">
    <property type="component" value="Chromosome"/>
</dbReference>
<dbReference type="GO" id="GO:0016717">
    <property type="term" value="F:oxidoreductase activity, acting on paired donors, with oxidation of a pair of donors resulting in the reduction of molecular oxygen to two molecules of water"/>
    <property type="evidence" value="ECO:0007669"/>
    <property type="project" value="InterPro"/>
</dbReference>
<keyword evidence="4 12" id="KW-0812">Transmembrane</keyword>
<feature type="transmembrane region" description="Helical" evidence="12">
    <location>
        <begin position="195"/>
        <end position="217"/>
    </location>
</feature>
<dbReference type="OrthoDB" id="19906at2"/>
<evidence type="ECO:0000256" key="7">
    <source>
        <dbReference type="ARBA" id="ARBA00023002"/>
    </source>
</evidence>
<dbReference type="AlphaFoldDB" id="A0A518C022"/>
<organism evidence="14 15">
    <name type="scientific">Mucisphaera calidilacus</name>
    <dbReference type="NCBI Taxonomy" id="2527982"/>
    <lineage>
        <taxon>Bacteria</taxon>
        <taxon>Pseudomonadati</taxon>
        <taxon>Planctomycetota</taxon>
        <taxon>Phycisphaerae</taxon>
        <taxon>Phycisphaerales</taxon>
        <taxon>Phycisphaeraceae</taxon>
        <taxon>Mucisphaera</taxon>
    </lineage>
</organism>
<feature type="transmembrane region" description="Helical" evidence="12">
    <location>
        <begin position="170"/>
        <end position="189"/>
    </location>
</feature>
<evidence type="ECO:0000256" key="1">
    <source>
        <dbReference type="ARBA" id="ARBA00004141"/>
    </source>
</evidence>
<dbReference type="Pfam" id="PF00487">
    <property type="entry name" value="FA_desaturase"/>
    <property type="match status" value="1"/>
</dbReference>
<dbReference type="EMBL" id="CP036280">
    <property type="protein sequence ID" value="QDU72574.1"/>
    <property type="molecule type" value="Genomic_DNA"/>
</dbReference>
<evidence type="ECO:0000256" key="6">
    <source>
        <dbReference type="ARBA" id="ARBA00022989"/>
    </source>
</evidence>
<dbReference type="InterPro" id="IPR005804">
    <property type="entry name" value="FA_desaturase_dom"/>
</dbReference>
<evidence type="ECO:0000256" key="9">
    <source>
        <dbReference type="ARBA" id="ARBA00023098"/>
    </source>
</evidence>
<keyword evidence="9" id="KW-0443">Lipid metabolism</keyword>
<comment type="subcellular location">
    <subcellularLocation>
        <location evidence="1">Membrane</location>
        <topology evidence="1">Multi-pass membrane protein</topology>
    </subcellularLocation>
</comment>
<dbReference type="PRINTS" id="PR00075">
    <property type="entry name" value="FACDDSATRASE"/>
</dbReference>
<protein>
    <submittedName>
        <fullName evidence="14">Fatty acid desaturase</fullName>
    </submittedName>
</protein>
<reference evidence="14 15" key="1">
    <citation type="submission" date="2019-02" db="EMBL/GenBank/DDBJ databases">
        <title>Deep-cultivation of Planctomycetes and their phenomic and genomic characterization uncovers novel biology.</title>
        <authorList>
            <person name="Wiegand S."/>
            <person name="Jogler M."/>
            <person name="Boedeker C."/>
            <person name="Pinto D."/>
            <person name="Vollmers J."/>
            <person name="Rivas-Marin E."/>
            <person name="Kohn T."/>
            <person name="Peeters S.H."/>
            <person name="Heuer A."/>
            <person name="Rast P."/>
            <person name="Oberbeckmann S."/>
            <person name="Bunk B."/>
            <person name="Jeske O."/>
            <person name="Meyerdierks A."/>
            <person name="Storesund J.E."/>
            <person name="Kallscheuer N."/>
            <person name="Luecker S."/>
            <person name="Lage O.M."/>
            <person name="Pohl T."/>
            <person name="Merkel B.J."/>
            <person name="Hornburger P."/>
            <person name="Mueller R.-W."/>
            <person name="Bruemmer F."/>
            <person name="Labrenz M."/>
            <person name="Spormann A.M."/>
            <person name="Op den Camp H."/>
            <person name="Overmann J."/>
            <person name="Amann R."/>
            <person name="Jetten M.S.M."/>
            <person name="Mascher T."/>
            <person name="Medema M.H."/>
            <person name="Devos D.P."/>
            <person name="Kaster A.-K."/>
            <person name="Ovreas L."/>
            <person name="Rohde M."/>
            <person name="Galperin M.Y."/>
            <person name="Jogler C."/>
        </authorList>
    </citation>
    <scope>NUCLEOTIDE SEQUENCE [LARGE SCALE GENOMIC DNA]</scope>
    <source>
        <strain evidence="14 15">Pan265</strain>
    </source>
</reference>
<proteinExistence type="inferred from homology"/>
<dbReference type="GO" id="GO:0016020">
    <property type="term" value="C:membrane"/>
    <property type="evidence" value="ECO:0007669"/>
    <property type="project" value="UniProtKB-SubCell"/>
</dbReference>
<keyword evidence="11" id="KW-0275">Fatty acid biosynthesis</keyword>
<dbReference type="RefSeq" id="WP_145446749.1">
    <property type="nucleotide sequence ID" value="NZ_CP036280.1"/>
</dbReference>
<evidence type="ECO:0000256" key="4">
    <source>
        <dbReference type="ARBA" id="ARBA00022692"/>
    </source>
</evidence>
<keyword evidence="6 12" id="KW-1133">Transmembrane helix</keyword>
<accession>A0A518C022</accession>
<evidence type="ECO:0000256" key="5">
    <source>
        <dbReference type="ARBA" id="ARBA00022832"/>
    </source>
</evidence>
<evidence type="ECO:0000259" key="13">
    <source>
        <dbReference type="Pfam" id="PF00487"/>
    </source>
</evidence>
<evidence type="ECO:0000256" key="2">
    <source>
        <dbReference type="ARBA" id="ARBA00008749"/>
    </source>
</evidence>
<keyword evidence="3" id="KW-0444">Lipid biosynthesis</keyword>
<feature type="transmembrane region" description="Helical" evidence="12">
    <location>
        <begin position="29"/>
        <end position="49"/>
    </location>
</feature>
<keyword evidence="8" id="KW-0408">Iron</keyword>
<dbReference type="KEGG" id="mcad:Pan265_24440"/>
<keyword evidence="7" id="KW-0560">Oxidoreductase</keyword>
<evidence type="ECO:0000256" key="10">
    <source>
        <dbReference type="ARBA" id="ARBA00023136"/>
    </source>
</evidence>
<comment type="similarity">
    <text evidence="2">Belongs to the fatty acid desaturase type 2 family.</text>
</comment>
<evidence type="ECO:0000256" key="3">
    <source>
        <dbReference type="ARBA" id="ARBA00022516"/>
    </source>
</evidence>
<gene>
    <name evidence="14" type="ORF">Pan265_24440</name>
</gene>
<keyword evidence="15" id="KW-1185">Reference proteome</keyword>
<evidence type="ECO:0000256" key="8">
    <source>
        <dbReference type="ARBA" id="ARBA00023004"/>
    </source>
</evidence>
<dbReference type="PANTHER" id="PTHR11351:SF31">
    <property type="entry name" value="DESATURASE 1, ISOFORM A-RELATED"/>
    <property type="match status" value="1"/>
</dbReference>
<dbReference type="CDD" id="cd03505">
    <property type="entry name" value="Delta9-FADS-like"/>
    <property type="match status" value="1"/>
</dbReference>
<feature type="domain" description="Fatty acid desaturase" evidence="13">
    <location>
        <begin position="58"/>
        <end position="275"/>
    </location>
</feature>
<evidence type="ECO:0000313" key="15">
    <source>
        <dbReference type="Proteomes" id="UP000320386"/>
    </source>
</evidence>
<name>A0A518C022_9BACT</name>
<dbReference type="InterPro" id="IPR015876">
    <property type="entry name" value="Acyl-CoA_DS"/>
</dbReference>
<evidence type="ECO:0000256" key="11">
    <source>
        <dbReference type="ARBA" id="ARBA00023160"/>
    </source>
</evidence>
<dbReference type="PANTHER" id="PTHR11351">
    <property type="entry name" value="ACYL-COA DESATURASE"/>
    <property type="match status" value="1"/>
</dbReference>
<sequence length="294" mass="34197">MDSFFKHFPSFRWPISATRSSHPSLRGGLDWTVIIGLGWLHVVAIAAPWTFTWSGLAWLLVLWYLTGGLGIVLCYHRLLTHRSFACPRWLEYTLTFLACAAWQGRPSHWVGTHRIHHKHSDDEGDPHTPQHGFTWSHIFWTMFKEPEGMKADDFAKDLQRDAGMRWFDKWFVVPQFIIALFLIALGYALGGTELAISWFVWGVALRTVWVWHVTWFVNSATHTWGYRNFKTGEHSTNLWWVAILSFGEGWHNNHHAHPRSATHGMRWFEIDPTNWLIALLEATGLAWNVKRTTL</sequence>
<dbReference type="GO" id="GO:0006633">
    <property type="term" value="P:fatty acid biosynthetic process"/>
    <property type="evidence" value="ECO:0007669"/>
    <property type="project" value="UniProtKB-KW"/>
</dbReference>
<feature type="transmembrane region" description="Helical" evidence="12">
    <location>
        <begin position="55"/>
        <end position="75"/>
    </location>
</feature>
<keyword evidence="5" id="KW-0276">Fatty acid metabolism</keyword>